<proteinExistence type="predicted"/>
<sequence>MSNISKGNCETITSATPSKSMLHHPADNTYLTYKNTHTSASASGQLNPDTWLGRTSACAGGIPSLW</sequence>
<gene>
    <name evidence="1" type="ORF">AERO8C_140019</name>
</gene>
<dbReference type="AlphaFoldDB" id="A0A653KSS6"/>
<protein>
    <submittedName>
        <fullName evidence="1">Uncharacterized protein</fullName>
    </submittedName>
</protein>
<dbReference type="EMBL" id="CABWLC010000006">
    <property type="protein sequence ID" value="VXA82471.1"/>
    <property type="molecule type" value="Genomic_DNA"/>
</dbReference>
<organism evidence="1 2">
    <name type="scientific">Aeromonas veronii</name>
    <dbReference type="NCBI Taxonomy" id="654"/>
    <lineage>
        <taxon>Bacteria</taxon>
        <taxon>Pseudomonadati</taxon>
        <taxon>Pseudomonadota</taxon>
        <taxon>Gammaproteobacteria</taxon>
        <taxon>Aeromonadales</taxon>
        <taxon>Aeromonadaceae</taxon>
        <taxon>Aeromonas</taxon>
    </lineage>
</organism>
<dbReference type="Proteomes" id="UP000439123">
    <property type="component" value="Unassembled WGS sequence"/>
</dbReference>
<evidence type="ECO:0000313" key="1">
    <source>
        <dbReference type="EMBL" id="VXA82471.1"/>
    </source>
</evidence>
<evidence type="ECO:0000313" key="2">
    <source>
        <dbReference type="Proteomes" id="UP000439123"/>
    </source>
</evidence>
<reference evidence="1 2" key="1">
    <citation type="submission" date="2019-10" db="EMBL/GenBank/DDBJ databases">
        <authorList>
            <person name="Karimi E."/>
        </authorList>
    </citation>
    <scope>NUCLEOTIDE SEQUENCE [LARGE SCALE GENOMIC DNA]</scope>
    <source>
        <strain evidence="1">Aeromonas sp. 8C</strain>
    </source>
</reference>
<accession>A0A653KSS6</accession>
<name>A0A653KSS6_AERVE</name>